<keyword evidence="8" id="KW-0732">Signal</keyword>
<dbReference type="Gene3D" id="1.10.489.10">
    <property type="entry name" value="Chloroperoxidase-like"/>
    <property type="match status" value="1"/>
</dbReference>
<keyword evidence="4" id="KW-0479">Metal-binding</keyword>
<dbReference type="GO" id="GO:0004601">
    <property type="term" value="F:peroxidase activity"/>
    <property type="evidence" value="ECO:0007669"/>
    <property type="project" value="UniProtKB-KW"/>
</dbReference>
<evidence type="ECO:0000256" key="3">
    <source>
        <dbReference type="ARBA" id="ARBA00022617"/>
    </source>
</evidence>
<dbReference type="InterPro" id="IPR000028">
    <property type="entry name" value="Chloroperoxidase"/>
</dbReference>
<dbReference type="eggNOG" id="ENOG502RJDT">
    <property type="taxonomic scope" value="Eukaryota"/>
</dbReference>
<evidence type="ECO:0000256" key="7">
    <source>
        <dbReference type="ARBA" id="ARBA00025795"/>
    </source>
</evidence>
<dbReference type="InParanoid" id="E9DTD7"/>
<evidence type="ECO:0000256" key="2">
    <source>
        <dbReference type="ARBA" id="ARBA00022559"/>
    </source>
</evidence>
<dbReference type="PANTHER" id="PTHR33577:SF9">
    <property type="entry name" value="PEROXIDASE STCC"/>
    <property type="match status" value="1"/>
</dbReference>
<dbReference type="GeneID" id="19245086"/>
<dbReference type="HOGENOM" id="CLU_050230_4_0_1"/>
<sequence length="266" mass="29244">MLHTLTVISLAASAVASAAAALRPWKAAGPDDSRSPCPMVNTLANHGYLPHNGRNLSVKHFGDAVVEALNTVPAYGTRPASVFIKGWGKDSFDLEDLNTPGILQHISSLSRDDMTPMERNIAVDVARVSALLEDSPTDYVDAASMAKSRLRVEALSEPERLSSREQLLAYMEASLVLMMMKEGEVPPAFSFPSAKTWIAPKERVRVWLTEERLPDELGWKRSERKLGVLDLVPIMKAVFDEKRAQSGKGPLWKSFLSLFGGSRDEL</sequence>
<keyword evidence="6" id="KW-0408">Iron</keyword>
<dbReference type="Pfam" id="PF01328">
    <property type="entry name" value="Peroxidase_2"/>
    <property type="match status" value="1"/>
</dbReference>
<feature type="domain" description="Heme haloperoxidase family profile" evidence="9">
    <location>
        <begin position="21"/>
        <end position="233"/>
    </location>
</feature>
<reference evidence="10 11" key="1">
    <citation type="journal article" date="2011" name="PLoS Genet.">
        <title>Genome sequencing and comparative transcriptomics of the model entomopathogenic fungi Metarhizium anisopliae and M. acridum.</title>
        <authorList>
            <person name="Gao Q."/>
            <person name="Jin K."/>
            <person name="Ying S.H."/>
            <person name="Zhang Y."/>
            <person name="Xiao G."/>
            <person name="Shang Y."/>
            <person name="Duan Z."/>
            <person name="Hu X."/>
            <person name="Xie X.Q."/>
            <person name="Zhou G."/>
            <person name="Peng G."/>
            <person name="Luo Z."/>
            <person name="Huang W."/>
            <person name="Wang B."/>
            <person name="Fang W."/>
            <person name="Wang S."/>
            <person name="Zhong Y."/>
            <person name="Ma L.J."/>
            <person name="St Leger R.J."/>
            <person name="Zhao G.P."/>
            <person name="Pei Y."/>
            <person name="Feng M.G."/>
            <person name="Xia Y."/>
            <person name="Wang C."/>
        </authorList>
    </citation>
    <scope>NUCLEOTIDE SEQUENCE [LARGE SCALE GENOMIC DNA]</scope>
    <source>
        <strain evidence="10 11">CQMa 102</strain>
    </source>
</reference>
<dbReference type="PROSITE" id="PS51405">
    <property type="entry name" value="HEME_HALOPEROXIDASE"/>
    <property type="match status" value="1"/>
</dbReference>
<keyword evidence="5" id="KW-0560">Oxidoreductase</keyword>
<comment type="similarity">
    <text evidence="7">Belongs to the chloroperoxidase family.</text>
</comment>
<feature type="signal peptide" evidence="8">
    <location>
        <begin position="1"/>
        <end position="20"/>
    </location>
</feature>
<keyword evidence="3" id="KW-0349">Heme</keyword>
<dbReference type="InterPro" id="IPR036851">
    <property type="entry name" value="Chloroperoxidase-like_sf"/>
</dbReference>
<evidence type="ECO:0000259" key="9">
    <source>
        <dbReference type="PROSITE" id="PS51405"/>
    </source>
</evidence>
<evidence type="ECO:0000256" key="4">
    <source>
        <dbReference type="ARBA" id="ARBA00022723"/>
    </source>
</evidence>
<keyword evidence="2 10" id="KW-0575">Peroxidase</keyword>
<evidence type="ECO:0000256" key="8">
    <source>
        <dbReference type="SAM" id="SignalP"/>
    </source>
</evidence>
<evidence type="ECO:0000256" key="6">
    <source>
        <dbReference type="ARBA" id="ARBA00023004"/>
    </source>
</evidence>
<dbReference type="OMA" id="YGGVARC"/>
<protein>
    <submittedName>
        <fullName evidence="10">Putative chloroperoxidase</fullName>
    </submittedName>
</protein>
<evidence type="ECO:0000313" key="11">
    <source>
        <dbReference type="Proteomes" id="UP000002499"/>
    </source>
</evidence>
<dbReference type="PANTHER" id="PTHR33577">
    <property type="entry name" value="STERIGMATOCYSTIN BIOSYNTHESIS PEROXIDASE STCC-RELATED"/>
    <property type="match status" value="1"/>
</dbReference>
<name>E9DTD7_METAQ</name>
<feature type="chain" id="PRO_5003234759" evidence="8">
    <location>
        <begin position="21"/>
        <end position="266"/>
    </location>
</feature>
<organism evidence="11">
    <name type="scientific">Metarhizium acridum (strain CQMa 102)</name>
    <dbReference type="NCBI Taxonomy" id="655827"/>
    <lineage>
        <taxon>Eukaryota</taxon>
        <taxon>Fungi</taxon>
        <taxon>Dikarya</taxon>
        <taxon>Ascomycota</taxon>
        <taxon>Pezizomycotina</taxon>
        <taxon>Sordariomycetes</taxon>
        <taxon>Hypocreomycetidae</taxon>
        <taxon>Hypocreales</taxon>
        <taxon>Clavicipitaceae</taxon>
        <taxon>Metarhizium</taxon>
    </lineage>
</organism>
<keyword evidence="11" id="KW-1185">Reference proteome</keyword>
<dbReference type="Proteomes" id="UP000002499">
    <property type="component" value="Unassembled WGS sequence"/>
</dbReference>
<accession>E9DTD7</accession>
<comment type="cofactor">
    <cofactor evidence="1">
        <name>heme b</name>
        <dbReference type="ChEBI" id="CHEBI:60344"/>
    </cofactor>
</comment>
<dbReference type="OrthoDB" id="407298at2759"/>
<dbReference type="AlphaFoldDB" id="E9DTD7"/>
<dbReference type="GO" id="GO:0046872">
    <property type="term" value="F:metal ion binding"/>
    <property type="evidence" value="ECO:0007669"/>
    <property type="project" value="UniProtKB-KW"/>
</dbReference>
<evidence type="ECO:0000256" key="1">
    <source>
        <dbReference type="ARBA" id="ARBA00001970"/>
    </source>
</evidence>
<dbReference type="SUPFAM" id="SSF47571">
    <property type="entry name" value="Cloroperoxidase"/>
    <property type="match status" value="1"/>
</dbReference>
<proteinExistence type="inferred from homology"/>
<evidence type="ECO:0000256" key="5">
    <source>
        <dbReference type="ARBA" id="ARBA00023002"/>
    </source>
</evidence>
<dbReference type="EMBL" id="GL698472">
    <property type="protein sequence ID" value="EFY92992.1"/>
    <property type="molecule type" value="Genomic_DNA"/>
</dbReference>
<dbReference type="KEGG" id="maw:19245086"/>
<evidence type="ECO:0000313" key="10">
    <source>
        <dbReference type="EMBL" id="EFY92992.1"/>
    </source>
</evidence>
<gene>
    <name evidence="10" type="ORF">MAC_00775</name>
</gene>